<protein>
    <submittedName>
        <fullName evidence="1">Uncharacterized protein</fullName>
    </submittedName>
</protein>
<geneLocation type="plasmid" evidence="2">
    <name>prccge525c</name>
</geneLocation>
<accession>A0A387FV47</accession>
<keyword evidence="1" id="KW-0614">Plasmid</keyword>
<organism evidence="1 2">
    <name type="scientific">Rhizobium jaguaris</name>
    <dbReference type="NCBI Taxonomy" id="1312183"/>
    <lineage>
        <taxon>Bacteria</taxon>
        <taxon>Pseudomonadati</taxon>
        <taxon>Pseudomonadota</taxon>
        <taxon>Alphaproteobacteria</taxon>
        <taxon>Hyphomicrobiales</taxon>
        <taxon>Rhizobiaceae</taxon>
        <taxon>Rhizobium/Agrobacterium group</taxon>
        <taxon>Rhizobium</taxon>
    </lineage>
</organism>
<dbReference type="InterPro" id="IPR018655">
    <property type="entry name" value="DUF2086"/>
</dbReference>
<reference evidence="1 2" key="1">
    <citation type="submission" date="2018-10" db="EMBL/GenBank/DDBJ databases">
        <title>Rhizobium etli, R. leguminosarum and a new Rhizobium genospecies from Phaseolus dumosus.</title>
        <authorList>
            <person name="Ramirez-Puebla S.T."/>
            <person name="Rogel-Hernandez M.A."/>
            <person name="Guerrero G."/>
            <person name="Ormeno-Orrillo E."/>
            <person name="Martinez-Romero J.C."/>
            <person name="Negrete-Yankelevich S."/>
            <person name="Martinez-Romero E."/>
        </authorList>
    </citation>
    <scope>NUCLEOTIDE SEQUENCE [LARGE SCALE GENOMIC DNA]</scope>
    <source>
        <strain evidence="1 2">CCGE525</strain>
        <plasmid evidence="2">prccge525c</plasmid>
    </source>
</reference>
<sequence>MVCRNVGAAVALAVNHPHTKSAHGLSRVNLHHGVSRLHTGHRHTLGIIFHDSRRNDDIRRNQLTISQGDESV</sequence>
<dbReference type="AlphaFoldDB" id="A0A387FV47"/>
<evidence type="ECO:0000313" key="2">
    <source>
        <dbReference type="Proteomes" id="UP000282195"/>
    </source>
</evidence>
<dbReference type="EMBL" id="CP032695">
    <property type="protein sequence ID" value="AYG62448.1"/>
    <property type="molecule type" value="Genomic_DNA"/>
</dbReference>
<dbReference type="KEGG" id="rjg:CCGE525_27105"/>
<keyword evidence="2" id="KW-1185">Reference proteome</keyword>
<dbReference type="Pfam" id="PF09859">
    <property type="entry name" value="Oxygenase-NA"/>
    <property type="match status" value="1"/>
</dbReference>
<dbReference type="Proteomes" id="UP000282195">
    <property type="component" value="Plasmid pRCCGE525c"/>
</dbReference>
<evidence type="ECO:0000313" key="1">
    <source>
        <dbReference type="EMBL" id="AYG62448.1"/>
    </source>
</evidence>
<name>A0A387FV47_9HYPH</name>
<gene>
    <name evidence="1" type="ORF">CCGE525_27105</name>
</gene>
<proteinExistence type="predicted"/>